<accession>A0ABW5A105</accession>
<dbReference type="NCBIfam" id="TIGR00912">
    <property type="entry name" value="2A0309"/>
    <property type="match status" value="1"/>
</dbReference>
<feature type="transmembrane region" description="Helical" evidence="8">
    <location>
        <begin position="41"/>
        <end position="63"/>
    </location>
</feature>
<sequence>MIKTGHLGRIELLSLIFIASIADAALIYPQQLVHYGSSAGWMIPLISMLISFGIWAWVGPVLVKAGPKADFVSLARRFLGPFCLPILLIISIYLLLDMTALVRGFVEAVISTVLPRSPISFVTIPFMLMVLQFAYTGVEGLSRVAWLMTPLTMISFLALLVLNTNWWTVEYLFPFFGNGIWMLLKGGGMFTCVFTNLFLLMVLLSRLRDRKDAIRIGYWSILLVALVYTVITLVFIMAFSPDGALRSPYPMYQLGRLIYIGRFIQRLEALFVFVWVTLALMKASVLLWAISYLIASAFRMPVNRPLVFPLGVIVYSLMFLPASFVEMLELNNLYIVQWGFLFIIVLPLLTMIFFRIRLKKEARADAEVEKTA</sequence>
<evidence type="ECO:0000256" key="8">
    <source>
        <dbReference type="SAM" id="Phobius"/>
    </source>
</evidence>
<name>A0ABW5A105_9BACL</name>
<dbReference type="PANTHER" id="PTHR34975">
    <property type="entry name" value="SPORE GERMINATION PROTEIN A2"/>
    <property type="match status" value="1"/>
</dbReference>
<organism evidence="9 10">
    <name type="scientific">Tumebacillus lipolyticus</name>
    <dbReference type="NCBI Taxonomy" id="1280370"/>
    <lineage>
        <taxon>Bacteria</taxon>
        <taxon>Bacillati</taxon>
        <taxon>Bacillota</taxon>
        <taxon>Bacilli</taxon>
        <taxon>Bacillales</taxon>
        <taxon>Alicyclobacillaceae</taxon>
        <taxon>Tumebacillus</taxon>
    </lineage>
</organism>
<evidence type="ECO:0000256" key="5">
    <source>
        <dbReference type="ARBA" id="ARBA00022692"/>
    </source>
</evidence>
<evidence type="ECO:0000256" key="2">
    <source>
        <dbReference type="ARBA" id="ARBA00007998"/>
    </source>
</evidence>
<dbReference type="PANTHER" id="PTHR34975:SF2">
    <property type="entry name" value="SPORE GERMINATION PROTEIN A2"/>
    <property type="match status" value="1"/>
</dbReference>
<keyword evidence="6 8" id="KW-1133">Transmembrane helix</keyword>
<evidence type="ECO:0000256" key="3">
    <source>
        <dbReference type="ARBA" id="ARBA00022448"/>
    </source>
</evidence>
<evidence type="ECO:0000313" key="9">
    <source>
        <dbReference type="EMBL" id="MFD2171474.1"/>
    </source>
</evidence>
<feature type="transmembrane region" description="Helical" evidence="8">
    <location>
        <begin position="12"/>
        <end position="29"/>
    </location>
</feature>
<feature type="transmembrane region" description="Helical" evidence="8">
    <location>
        <begin position="306"/>
        <end position="328"/>
    </location>
</feature>
<dbReference type="Pfam" id="PF03845">
    <property type="entry name" value="Spore_permease"/>
    <property type="match status" value="1"/>
</dbReference>
<comment type="subcellular location">
    <subcellularLocation>
        <location evidence="1">Membrane</location>
        <topology evidence="1">Multi-pass membrane protein</topology>
    </subcellularLocation>
</comment>
<feature type="transmembrane region" description="Helical" evidence="8">
    <location>
        <begin position="118"/>
        <end position="138"/>
    </location>
</feature>
<gene>
    <name evidence="9" type="ORF">ACFSOY_16040</name>
</gene>
<dbReference type="InterPro" id="IPR004761">
    <property type="entry name" value="Spore_GerAB"/>
</dbReference>
<feature type="transmembrane region" description="Helical" evidence="8">
    <location>
        <begin position="84"/>
        <end position="106"/>
    </location>
</feature>
<proteinExistence type="inferred from homology"/>
<feature type="transmembrane region" description="Helical" evidence="8">
    <location>
        <begin position="145"/>
        <end position="168"/>
    </location>
</feature>
<keyword evidence="3" id="KW-0813">Transport</keyword>
<dbReference type="Proteomes" id="UP001597343">
    <property type="component" value="Unassembled WGS sequence"/>
</dbReference>
<keyword evidence="5 8" id="KW-0812">Transmembrane</keyword>
<protein>
    <submittedName>
        <fullName evidence="9">Endospore germination permease</fullName>
    </submittedName>
</protein>
<evidence type="ECO:0000256" key="1">
    <source>
        <dbReference type="ARBA" id="ARBA00004141"/>
    </source>
</evidence>
<evidence type="ECO:0000256" key="7">
    <source>
        <dbReference type="ARBA" id="ARBA00023136"/>
    </source>
</evidence>
<dbReference type="EMBL" id="JBHUIO010000009">
    <property type="protein sequence ID" value="MFD2171474.1"/>
    <property type="molecule type" value="Genomic_DNA"/>
</dbReference>
<comment type="caution">
    <text evidence="9">The sequence shown here is derived from an EMBL/GenBank/DDBJ whole genome shotgun (WGS) entry which is preliminary data.</text>
</comment>
<keyword evidence="10" id="KW-1185">Reference proteome</keyword>
<dbReference type="RefSeq" id="WP_386048296.1">
    <property type="nucleotide sequence ID" value="NZ_JBHUIO010000009.1"/>
</dbReference>
<feature type="transmembrane region" description="Helical" evidence="8">
    <location>
        <begin position="334"/>
        <end position="354"/>
    </location>
</feature>
<feature type="transmembrane region" description="Helical" evidence="8">
    <location>
        <begin position="269"/>
        <end position="294"/>
    </location>
</feature>
<evidence type="ECO:0000256" key="4">
    <source>
        <dbReference type="ARBA" id="ARBA00022544"/>
    </source>
</evidence>
<feature type="transmembrane region" description="Helical" evidence="8">
    <location>
        <begin position="216"/>
        <end position="239"/>
    </location>
</feature>
<dbReference type="Gene3D" id="1.20.1740.10">
    <property type="entry name" value="Amino acid/polyamine transporter I"/>
    <property type="match status" value="1"/>
</dbReference>
<evidence type="ECO:0000256" key="6">
    <source>
        <dbReference type="ARBA" id="ARBA00022989"/>
    </source>
</evidence>
<evidence type="ECO:0000313" key="10">
    <source>
        <dbReference type="Proteomes" id="UP001597343"/>
    </source>
</evidence>
<feature type="transmembrane region" description="Helical" evidence="8">
    <location>
        <begin position="180"/>
        <end position="204"/>
    </location>
</feature>
<comment type="similarity">
    <text evidence="2">Belongs to the amino acid-polyamine-organocation (APC) superfamily. Spore germination protein (SGP) (TC 2.A.3.9) family.</text>
</comment>
<reference evidence="10" key="1">
    <citation type="journal article" date="2019" name="Int. J. Syst. Evol. Microbiol.">
        <title>The Global Catalogue of Microorganisms (GCM) 10K type strain sequencing project: providing services to taxonomists for standard genome sequencing and annotation.</title>
        <authorList>
            <consortium name="The Broad Institute Genomics Platform"/>
            <consortium name="The Broad Institute Genome Sequencing Center for Infectious Disease"/>
            <person name="Wu L."/>
            <person name="Ma J."/>
        </authorList>
    </citation>
    <scope>NUCLEOTIDE SEQUENCE [LARGE SCALE GENOMIC DNA]</scope>
    <source>
        <strain evidence="10">CGMCC 1.13574</strain>
    </source>
</reference>
<keyword evidence="7 8" id="KW-0472">Membrane</keyword>
<keyword evidence="4" id="KW-0309">Germination</keyword>